<dbReference type="PANTHER" id="PTHR11119">
    <property type="entry name" value="XANTHINE-URACIL / VITAMIN C PERMEASE FAMILY MEMBER"/>
    <property type="match status" value="1"/>
</dbReference>
<keyword evidence="4 6" id="KW-1133">Transmembrane helix</keyword>
<evidence type="ECO:0000256" key="1">
    <source>
        <dbReference type="ARBA" id="ARBA00004141"/>
    </source>
</evidence>
<organism evidence="7 8">
    <name type="scientific">Allacma fusca</name>
    <dbReference type="NCBI Taxonomy" id="39272"/>
    <lineage>
        <taxon>Eukaryota</taxon>
        <taxon>Metazoa</taxon>
        <taxon>Ecdysozoa</taxon>
        <taxon>Arthropoda</taxon>
        <taxon>Hexapoda</taxon>
        <taxon>Collembola</taxon>
        <taxon>Symphypleona</taxon>
        <taxon>Sminthuridae</taxon>
        <taxon>Allacma</taxon>
    </lineage>
</organism>
<evidence type="ECO:0000313" key="8">
    <source>
        <dbReference type="Proteomes" id="UP000708208"/>
    </source>
</evidence>
<comment type="subcellular location">
    <subcellularLocation>
        <location evidence="1">Membrane</location>
        <topology evidence="1">Multi-pass membrane protein</topology>
    </subcellularLocation>
</comment>
<evidence type="ECO:0000256" key="6">
    <source>
        <dbReference type="SAM" id="Phobius"/>
    </source>
</evidence>
<evidence type="ECO:0000256" key="5">
    <source>
        <dbReference type="ARBA" id="ARBA00023136"/>
    </source>
</evidence>
<evidence type="ECO:0000256" key="3">
    <source>
        <dbReference type="ARBA" id="ARBA00022692"/>
    </source>
</evidence>
<feature type="transmembrane region" description="Helical" evidence="6">
    <location>
        <begin position="423"/>
        <end position="444"/>
    </location>
</feature>
<gene>
    <name evidence="7" type="ORF">AFUS01_LOCUS30047</name>
</gene>
<dbReference type="Proteomes" id="UP000708208">
    <property type="component" value="Unassembled WGS sequence"/>
</dbReference>
<feature type="transmembrane region" description="Helical" evidence="6">
    <location>
        <begin position="211"/>
        <end position="229"/>
    </location>
</feature>
<proteinExistence type="inferred from homology"/>
<comment type="caution">
    <text evidence="7">The sequence shown here is derived from an EMBL/GenBank/DDBJ whole genome shotgun (WGS) entry which is preliminary data.</text>
</comment>
<keyword evidence="5 6" id="KW-0472">Membrane</keyword>
<feature type="transmembrane region" description="Helical" evidence="6">
    <location>
        <begin position="451"/>
        <end position="468"/>
    </location>
</feature>
<feature type="transmembrane region" description="Helical" evidence="6">
    <location>
        <begin position="307"/>
        <end position="326"/>
    </location>
</feature>
<evidence type="ECO:0000256" key="4">
    <source>
        <dbReference type="ARBA" id="ARBA00022989"/>
    </source>
</evidence>
<dbReference type="GO" id="GO:0022857">
    <property type="term" value="F:transmembrane transporter activity"/>
    <property type="evidence" value="ECO:0007669"/>
    <property type="project" value="InterPro"/>
</dbReference>
<reference evidence="7" key="1">
    <citation type="submission" date="2021-06" db="EMBL/GenBank/DDBJ databases">
        <authorList>
            <person name="Hodson N. C."/>
            <person name="Mongue J. A."/>
            <person name="Jaron S. K."/>
        </authorList>
    </citation>
    <scope>NUCLEOTIDE SEQUENCE</scope>
</reference>
<feature type="transmembrane region" description="Helical" evidence="6">
    <location>
        <begin position="187"/>
        <end position="205"/>
    </location>
</feature>
<evidence type="ECO:0000313" key="7">
    <source>
        <dbReference type="EMBL" id="CAG7819612.1"/>
    </source>
</evidence>
<feature type="transmembrane region" description="Helical" evidence="6">
    <location>
        <begin position="160"/>
        <end position="180"/>
    </location>
</feature>
<dbReference type="EMBL" id="CAJVCH010454589">
    <property type="protein sequence ID" value="CAG7819612.1"/>
    <property type="molecule type" value="Genomic_DNA"/>
</dbReference>
<feature type="transmembrane region" description="Helical" evidence="6">
    <location>
        <begin position="43"/>
        <end position="71"/>
    </location>
</feature>
<dbReference type="InterPro" id="IPR006043">
    <property type="entry name" value="NCS2"/>
</dbReference>
<dbReference type="GO" id="GO:0016020">
    <property type="term" value="C:membrane"/>
    <property type="evidence" value="ECO:0007669"/>
    <property type="project" value="UniProtKB-SubCell"/>
</dbReference>
<feature type="transmembrane region" description="Helical" evidence="6">
    <location>
        <begin position="83"/>
        <end position="103"/>
    </location>
</feature>
<keyword evidence="3 6" id="KW-0812">Transmembrane</keyword>
<sequence>MDNPALDLKLEDFSPTKTSTQNFKSSQNESSEELLYGIDDKPPWYMCLFLALQHYLEMIGATVACPFFLAPAMCMAEDDPDKASLISTLVFMSGIITILQSTFGTRLPIVQGGSYSYLVPCLAIMKLPQWQCPNPDIFNAMNSDERTELWQVRMRELQGAIIFAALFETVFAFTGIIGYMLRFLTPLAVAPAISLIGISLFRHAASEASKNYAVSISLLVLLVVFSQHLRNIKIPILCGKRNVDGTRNKFPLFQVFPVLLSVGIVWAVCAILTVTDVLPEGNAARTDSKINILNGSPWFRVPYPFQWGWPTVSLGAVIGLLCGIMTSTIESLGDYYACATIAKTPTPPLHAMNRGIFMEGFGCVLSGFWGSGNGSTSYSNNIGTISVTRVASRRVIQISGIIMIVLGLVSKAGAIFVSLPDPIVAGMFLLIFPLTMAVGIGTLAEVSLESARNIFIVSFAIFMGLTISQWSNEHPGLIQTGNISLDSLFQIILSTGMFVAGFIGFVLDNTIPGTDEERGLSQRAAAERAAILAGDETYNLPFGMDFIKRQKWMRYLPISPTYDRHIVQLLPWCTSKTLYDFDENERNNHKTSVNGHHF</sequence>
<dbReference type="AlphaFoldDB" id="A0A8J2PDM6"/>
<evidence type="ECO:0000256" key="2">
    <source>
        <dbReference type="ARBA" id="ARBA00008821"/>
    </source>
</evidence>
<feature type="transmembrane region" description="Helical" evidence="6">
    <location>
        <begin position="488"/>
        <end position="507"/>
    </location>
</feature>
<comment type="similarity">
    <text evidence="2">Belongs to the nucleobase:cation symporter-2 (NCS2) (TC 2.A.40) family.</text>
</comment>
<name>A0A8J2PDM6_9HEXA</name>
<dbReference type="OrthoDB" id="1641903at2759"/>
<dbReference type="Pfam" id="PF00860">
    <property type="entry name" value="Xan_ur_permease"/>
    <property type="match status" value="1"/>
</dbReference>
<accession>A0A8J2PDM6</accession>
<keyword evidence="8" id="KW-1185">Reference proteome</keyword>
<feature type="transmembrane region" description="Helical" evidence="6">
    <location>
        <begin position="395"/>
        <end position="417"/>
    </location>
</feature>
<feature type="transmembrane region" description="Helical" evidence="6">
    <location>
        <begin position="250"/>
        <end position="274"/>
    </location>
</feature>
<protein>
    <submittedName>
        <fullName evidence="7">Uncharacterized protein</fullName>
    </submittedName>
</protein>